<evidence type="ECO:0000313" key="3">
    <source>
        <dbReference type="EMBL" id="OHV26440.1"/>
    </source>
</evidence>
<dbReference type="Gene3D" id="3.40.50.720">
    <property type="entry name" value="NAD(P)-binding Rossmann-like Domain"/>
    <property type="match status" value="2"/>
</dbReference>
<dbReference type="OrthoDB" id="7064009at2"/>
<name>A0A1S1PXK2_9ACTN</name>
<accession>A0A1S1PXK2</accession>
<evidence type="ECO:0000256" key="2">
    <source>
        <dbReference type="ARBA" id="ARBA00023002"/>
    </source>
</evidence>
<dbReference type="InterPro" id="IPR036291">
    <property type="entry name" value="NAD(P)-bd_dom_sf"/>
</dbReference>
<dbReference type="AlphaFoldDB" id="A0A1S1PXK2"/>
<proteinExistence type="inferred from homology"/>
<keyword evidence="4" id="KW-1185">Reference proteome</keyword>
<keyword evidence="2" id="KW-0560">Oxidoreductase</keyword>
<reference evidence="4" key="1">
    <citation type="submission" date="2016-07" db="EMBL/GenBank/DDBJ databases">
        <title>Frankia sp. NRRL B-16219 Genome sequencing.</title>
        <authorList>
            <person name="Ghodhbane-Gtari F."/>
            <person name="Swanson E."/>
            <person name="Gueddou A."/>
            <person name="Louati M."/>
            <person name="Nouioui I."/>
            <person name="Hezbri K."/>
            <person name="Abebe-Akele F."/>
            <person name="Simpson S."/>
            <person name="Morris K."/>
            <person name="Thomas K."/>
            <person name="Gtari M."/>
            <person name="Tisa L.S."/>
        </authorList>
    </citation>
    <scope>NUCLEOTIDE SEQUENCE [LARGE SCALE GENOMIC DNA]</scope>
    <source>
        <strain evidence="4">NRRL B-16219</strain>
    </source>
</reference>
<comment type="caution">
    <text evidence="3">The sequence shown here is derived from an EMBL/GenBank/DDBJ whole genome shotgun (WGS) entry which is preliminary data.</text>
</comment>
<evidence type="ECO:0008006" key="5">
    <source>
        <dbReference type="Google" id="ProtNLM"/>
    </source>
</evidence>
<dbReference type="Pfam" id="PF13561">
    <property type="entry name" value="adh_short_C2"/>
    <property type="match status" value="1"/>
</dbReference>
<sequence length="126" mass="12710">MGILDGKVAVITGAGRGIGNASAAVFVREGARVLAADISGEEKATATEFGPRGIRANVIAPGFTLTEKNREAPADAMRSLGAKAALGRAGEAREQAEVAAFLASDRASFVTGVIIAVDGGWSARLA</sequence>
<dbReference type="GO" id="GO:0016491">
    <property type="term" value="F:oxidoreductase activity"/>
    <property type="evidence" value="ECO:0007669"/>
    <property type="project" value="UniProtKB-KW"/>
</dbReference>
<evidence type="ECO:0000313" key="4">
    <source>
        <dbReference type="Proteomes" id="UP000179769"/>
    </source>
</evidence>
<dbReference type="EMBL" id="MAXA01000226">
    <property type="protein sequence ID" value="OHV26440.1"/>
    <property type="molecule type" value="Genomic_DNA"/>
</dbReference>
<dbReference type="InterPro" id="IPR002347">
    <property type="entry name" value="SDR_fam"/>
</dbReference>
<dbReference type="PANTHER" id="PTHR24321">
    <property type="entry name" value="DEHYDROGENASES, SHORT CHAIN"/>
    <property type="match status" value="1"/>
</dbReference>
<dbReference type="PANTHER" id="PTHR24321:SF8">
    <property type="entry name" value="ESTRADIOL 17-BETA-DEHYDROGENASE 8-RELATED"/>
    <property type="match status" value="1"/>
</dbReference>
<dbReference type="RefSeq" id="WP_071065110.1">
    <property type="nucleotide sequence ID" value="NZ_MAXA01000226.1"/>
</dbReference>
<comment type="similarity">
    <text evidence="1">Belongs to the short-chain dehydrogenases/reductases (SDR) family.</text>
</comment>
<organism evidence="3 4">
    <name type="scientific">Parafrankia soli</name>
    <dbReference type="NCBI Taxonomy" id="2599596"/>
    <lineage>
        <taxon>Bacteria</taxon>
        <taxon>Bacillati</taxon>
        <taxon>Actinomycetota</taxon>
        <taxon>Actinomycetes</taxon>
        <taxon>Frankiales</taxon>
        <taxon>Frankiaceae</taxon>
        <taxon>Parafrankia</taxon>
    </lineage>
</organism>
<dbReference type="Proteomes" id="UP000179769">
    <property type="component" value="Unassembled WGS sequence"/>
</dbReference>
<dbReference type="SUPFAM" id="SSF51735">
    <property type="entry name" value="NAD(P)-binding Rossmann-fold domains"/>
    <property type="match status" value="2"/>
</dbReference>
<gene>
    <name evidence="3" type="ORF">BBK14_21280</name>
</gene>
<protein>
    <recommendedName>
        <fullName evidence="5">Short-chain dehydrogenase</fullName>
    </recommendedName>
</protein>
<evidence type="ECO:0000256" key="1">
    <source>
        <dbReference type="ARBA" id="ARBA00006484"/>
    </source>
</evidence>